<dbReference type="RefSeq" id="WP_169362857.1">
    <property type="nucleotide sequence ID" value="NZ_JAAVJL010000001.1"/>
</dbReference>
<dbReference type="Proteomes" id="UP000738376">
    <property type="component" value="Unassembled WGS sequence"/>
</dbReference>
<proteinExistence type="predicted"/>
<protein>
    <submittedName>
        <fullName evidence="2">Helix-turn-helix transcriptional regulator</fullName>
    </submittedName>
</protein>
<dbReference type="SUPFAM" id="SSF47413">
    <property type="entry name" value="lambda repressor-like DNA-binding domains"/>
    <property type="match status" value="1"/>
</dbReference>
<sequence length="82" mass="9118">MDLVKKISPYAELMARNGVTQAQIADSLGYSRQSVNSWFTGKVDPKLTLREWRKLASLLGTSLDHLPDSFAPQPIDQSQQGD</sequence>
<keyword evidence="3" id="KW-1185">Reference proteome</keyword>
<dbReference type="InterPro" id="IPR001387">
    <property type="entry name" value="Cro/C1-type_HTH"/>
</dbReference>
<name>A0ABX1LP37_9CYAN</name>
<evidence type="ECO:0000259" key="1">
    <source>
        <dbReference type="PROSITE" id="PS50943"/>
    </source>
</evidence>
<gene>
    <name evidence="2" type="ORF">HC246_07615</name>
</gene>
<dbReference type="PROSITE" id="PS50943">
    <property type="entry name" value="HTH_CROC1"/>
    <property type="match status" value="1"/>
</dbReference>
<feature type="domain" description="HTH cro/C1-type" evidence="1">
    <location>
        <begin position="12"/>
        <end position="66"/>
    </location>
</feature>
<organism evidence="2 3">
    <name type="scientific">Pseudanabaena yagii GIHE-NHR1</name>
    <dbReference type="NCBI Taxonomy" id="2722753"/>
    <lineage>
        <taxon>Bacteria</taxon>
        <taxon>Bacillati</taxon>
        <taxon>Cyanobacteriota</taxon>
        <taxon>Cyanophyceae</taxon>
        <taxon>Pseudanabaenales</taxon>
        <taxon>Pseudanabaenaceae</taxon>
        <taxon>Pseudanabaena</taxon>
        <taxon>Pseudanabaena yagii</taxon>
    </lineage>
</organism>
<dbReference type="Gene3D" id="1.10.260.40">
    <property type="entry name" value="lambda repressor-like DNA-binding domains"/>
    <property type="match status" value="1"/>
</dbReference>
<evidence type="ECO:0000313" key="2">
    <source>
        <dbReference type="EMBL" id="NMF57890.1"/>
    </source>
</evidence>
<reference evidence="2 3" key="1">
    <citation type="submission" date="2020-03" db="EMBL/GenBank/DDBJ databases">
        <title>Draft Genome Sequence of 2-Methylisoborneol Producing Pseudanabaena yagii Strain GIHE-NHR1 Isolated from North Han River in South Korea.</title>
        <authorList>
            <person name="Jeong J."/>
        </authorList>
    </citation>
    <scope>NUCLEOTIDE SEQUENCE [LARGE SCALE GENOMIC DNA]</scope>
    <source>
        <strain evidence="2 3">GIHE-NHR1</strain>
    </source>
</reference>
<dbReference type="EMBL" id="JAAVJL010000001">
    <property type="protein sequence ID" value="NMF57890.1"/>
    <property type="molecule type" value="Genomic_DNA"/>
</dbReference>
<dbReference type="SMART" id="SM00530">
    <property type="entry name" value="HTH_XRE"/>
    <property type="match status" value="1"/>
</dbReference>
<accession>A0ABX1LP37</accession>
<evidence type="ECO:0000313" key="3">
    <source>
        <dbReference type="Proteomes" id="UP000738376"/>
    </source>
</evidence>
<comment type="caution">
    <text evidence="2">The sequence shown here is derived from an EMBL/GenBank/DDBJ whole genome shotgun (WGS) entry which is preliminary data.</text>
</comment>
<dbReference type="Pfam" id="PF01381">
    <property type="entry name" value="HTH_3"/>
    <property type="match status" value="1"/>
</dbReference>
<dbReference type="InterPro" id="IPR010982">
    <property type="entry name" value="Lambda_DNA-bd_dom_sf"/>
</dbReference>